<dbReference type="PANTHER" id="PTHR34072">
    <property type="entry name" value="ENZYMATIC POLYPROTEIN-RELATED"/>
    <property type="match status" value="1"/>
</dbReference>
<dbReference type="PANTHER" id="PTHR34072:SF57">
    <property type="entry name" value="RNA-DIRECTED DNA POLYMERASE"/>
    <property type="match status" value="1"/>
</dbReference>
<dbReference type="Pfam" id="PF17917">
    <property type="entry name" value="RT_RNaseH"/>
    <property type="match status" value="1"/>
</dbReference>
<evidence type="ECO:0000256" key="4">
    <source>
        <dbReference type="ARBA" id="ARBA00022722"/>
    </source>
</evidence>
<evidence type="ECO:0000256" key="3">
    <source>
        <dbReference type="ARBA" id="ARBA00022695"/>
    </source>
</evidence>
<protein>
    <recommendedName>
        <fullName evidence="1">RNA-directed DNA polymerase</fullName>
        <ecNumber evidence="1">2.7.7.49</ecNumber>
    </recommendedName>
</protein>
<proteinExistence type="predicted"/>
<dbReference type="InterPro" id="IPR021109">
    <property type="entry name" value="Peptidase_aspartic_dom_sf"/>
</dbReference>
<dbReference type="GO" id="GO:0003964">
    <property type="term" value="F:RNA-directed DNA polymerase activity"/>
    <property type="evidence" value="ECO:0007669"/>
    <property type="project" value="UniProtKB-KW"/>
</dbReference>
<comment type="caution">
    <text evidence="10">The sequence shown here is derived from an EMBL/GenBank/DDBJ whole genome shotgun (WGS) entry which is preliminary data.</text>
</comment>
<evidence type="ECO:0000259" key="9">
    <source>
        <dbReference type="Pfam" id="PF17917"/>
    </source>
</evidence>
<evidence type="ECO:0000313" key="11">
    <source>
        <dbReference type="Proteomes" id="UP001289374"/>
    </source>
</evidence>
<feature type="domain" description="Reverse transcriptase RNase H-like" evidence="9">
    <location>
        <begin position="780"/>
        <end position="883"/>
    </location>
</feature>
<evidence type="ECO:0000256" key="5">
    <source>
        <dbReference type="ARBA" id="ARBA00022759"/>
    </source>
</evidence>
<keyword evidence="4" id="KW-0540">Nuclease</keyword>
<sequence>MDRRMVDAASGGALIDKTPDEAQHLISTMAENYRQYGYHTDKGAPKVNEVSTNDLAEKLSELTVFVHQLAAGQRQETIVCGICSNIGHPTDACPSLQEGVMPNVNAVGGFFGQPQRRYDPNSNFYNPGWRDHPNFSYRNQGEQSKPHQQPINRVVPAPGQTLSKPPNSGMSLEDIVKSLALTTQQIQQDTTAGFQHLGNQISQLATSVSKLEAQASGKLPSQTETNPRENVSAITLRSGKELQPTRPTPRKAGIEKNALDDTDATHDEVESNLIPPPLSNTCALPFPYRMSKSKEEEHEKEILDTFKKVEINIPLLDAIKQIPKYAKFLKELCTNKRKLKDKERIIFGKNVSAVINRKLPEKCKDPGMFTLPCIIGNKRIERAMLDLGASINVMPYSVYQALNLSTLQDTNVIIQLADRSYVRPMGLVEDVLVKVNDLLFPVDFYILKMGVEGVNNPASILLGRPFMKTAKTKIDVDEGTLSVEFGGEIVKFNISEAMKYPNELQALYQIDVIDSVVHDVVEEELVGTELDLIMELDENDAPKLELKPLPEHLKYIYLGNEETLPAIISSKLSKEHEEKLVTLLREHRTAIGWTLADIKGISPAMCMHRIYLEDNTKPSREPEKAQPDAKRSVPKKTGMTVVKNQNGYYQIAIAQDQEKTTFTCPFGTFAFRRMPFGLCNAPDQGIVLGHVISSRGIEVDKAKVDLIVNLPYPTSVREIRSFLGHAGFYRRFIKDFAKIAQPLSQLLQKDANFVFGGDCQEAFDELKRALTSAPIIQPPDWSTPFEIMCDASNYAVGAVLGQKIEKTHHVIYYASKTLDAAQCNYSTTEKELLAIVFALDKFRSYLLGSKIVVFSDHAALKHLLSKKESKPRLIRWILLLQEFDLTIKDRKGSENLVADHLSRLIREEDDTPICDSFPGERLFKMQGMVPWYSVIVNYLVAYTLPTDLSRAQKDKVKSEAKYYVWDDPYLWRFCSDQVVRRCVPNDEYNSVLTFCHTFACGGHFGPKRTLGRF</sequence>
<dbReference type="InterPro" id="IPR041373">
    <property type="entry name" value="RT_RNaseH"/>
</dbReference>
<dbReference type="EMBL" id="JACGWL010000003">
    <property type="protein sequence ID" value="KAK4405904.1"/>
    <property type="molecule type" value="Genomic_DNA"/>
</dbReference>
<dbReference type="FunFam" id="3.10.20.370:FF:000001">
    <property type="entry name" value="Retrovirus-related Pol polyprotein from transposon 17.6-like protein"/>
    <property type="match status" value="1"/>
</dbReference>
<keyword evidence="7" id="KW-0695">RNA-directed DNA polymerase</keyword>
<feature type="compositionally biased region" description="Basic and acidic residues" evidence="8">
    <location>
        <begin position="615"/>
        <end position="631"/>
    </location>
</feature>
<dbReference type="Proteomes" id="UP001289374">
    <property type="component" value="Unassembled WGS sequence"/>
</dbReference>
<dbReference type="CDD" id="cd09274">
    <property type="entry name" value="RNase_HI_RT_Ty3"/>
    <property type="match status" value="1"/>
</dbReference>
<evidence type="ECO:0000313" key="10">
    <source>
        <dbReference type="EMBL" id="KAK4405904.1"/>
    </source>
</evidence>
<dbReference type="InterPro" id="IPR043502">
    <property type="entry name" value="DNA/RNA_pol_sf"/>
</dbReference>
<reference evidence="10" key="1">
    <citation type="submission" date="2020-06" db="EMBL/GenBank/DDBJ databases">
        <authorList>
            <person name="Li T."/>
            <person name="Hu X."/>
            <person name="Zhang T."/>
            <person name="Song X."/>
            <person name="Zhang H."/>
            <person name="Dai N."/>
            <person name="Sheng W."/>
            <person name="Hou X."/>
            <person name="Wei L."/>
        </authorList>
    </citation>
    <scope>NUCLEOTIDE SEQUENCE</scope>
    <source>
        <strain evidence="10">K16</strain>
        <tissue evidence="10">Leaf</tissue>
    </source>
</reference>
<keyword evidence="5" id="KW-0255">Endonuclease</keyword>
<keyword evidence="11" id="KW-1185">Reference proteome</keyword>
<feature type="region of interest" description="Disordered" evidence="8">
    <location>
        <begin position="615"/>
        <end position="636"/>
    </location>
</feature>
<evidence type="ECO:0000256" key="8">
    <source>
        <dbReference type="SAM" id="MobiDB-lite"/>
    </source>
</evidence>
<organism evidence="10 11">
    <name type="scientific">Sesamum angolense</name>
    <dbReference type="NCBI Taxonomy" id="2727404"/>
    <lineage>
        <taxon>Eukaryota</taxon>
        <taxon>Viridiplantae</taxon>
        <taxon>Streptophyta</taxon>
        <taxon>Embryophyta</taxon>
        <taxon>Tracheophyta</taxon>
        <taxon>Spermatophyta</taxon>
        <taxon>Magnoliopsida</taxon>
        <taxon>eudicotyledons</taxon>
        <taxon>Gunneridae</taxon>
        <taxon>Pentapetalae</taxon>
        <taxon>asterids</taxon>
        <taxon>lamiids</taxon>
        <taxon>Lamiales</taxon>
        <taxon>Pedaliaceae</taxon>
        <taxon>Sesamum</taxon>
    </lineage>
</organism>
<evidence type="ECO:0000256" key="2">
    <source>
        <dbReference type="ARBA" id="ARBA00022679"/>
    </source>
</evidence>
<dbReference type="FunFam" id="3.30.70.270:FF:000020">
    <property type="entry name" value="Transposon Tf2-6 polyprotein-like Protein"/>
    <property type="match status" value="1"/>
</dbReference>
<dbReference type="InterPro" id="IPR043128">
    <property type="entry name" value="Rev_trsase/Diguanyl_cyclase"/>
</dbReference>
<keyword evidence="3" id="KW-0548">Nucleotidyltransferase</keyword>
<dbReference type="AlphaFoldDB" id="A0AAE2C1T1"/>
<dbReference type="EC" id="2.7.7.49" evidence="1"/>
<gene>
    <name evidence="10" type="ORF">Sango_0596900</name>
</gene>
<dbReference type="GO" id="GO:0016787">
    <property type="term" value="F:hydrolase activity"/>
    <property type="evidence" value="ECO:0007669"/>
    <property type="project" value="UniProtKB-KW"/>
</dbReference>
<keyword evidence="2" id="KW-0808">Transferase</keyword>
<dbReference type="CDD" id="cd00303">
    <property type="entry name" value="retropepsin_like"/>
    <property type="match status" value="1"/>
</dbReference>
<evidence type="ECO:0000256" key="7">
    <source>
        <dbReference type="ARBA" id="ARBA00022918"/>
    </source>
</evidence>
<dbReference type="Gene3D" id="3.30.70.270">
    <property type="match status" value="2"/>
</dbReference>
<dbReference type="Gene3D" id="3.10.10.10">
    <property type="entry name" value="HIV Type 1 Reverse Transcriptase, subunit A, domain 1"/>
    <property type="match status" value="1"/>
</dbReference>
<dbReference type="SUPFAM" id="SSF56672">
    <property type="entry name" value="DNA/RNA polymerases"/>
    <property type="match status" value="1"/>
</dbReference>
<reference evidence="10" key="2">
    <citation type="journal article" date="2024" name="Plant">
        <title>Genomic evolution and insights into agronomic trait innovations of Sesamum species.</title>
        <authorList>
            <person name="Miao H."/>
            <person name="Wang L."/>
            <person name="Qu L."/>
            <person name="Liu H."/>
            <person name="Sun Y."/>
            <person name="Le M."/>
            <person name="Wang Q."/>
            <person name="Wei S."/>
            <person name="Zheng Y."/>
            <person name="Lin W."/>
            <person name="Duan Y."/>
            <person name="Cao H."/>
            <person name="Xiong S."/>
            <person name="Wang X."/>
            <person name="Wei L."/>
            <person name="Li C."/>
            <person name="Ma Q."/>
            <person name="Ju M."/>
            <person name="Zhao R."/>
            <person name="Li G."/>
            <person name="Mu C."/>
            <person name="Tian Q."/>
            <person name="Mei H."/>
            <person name="Zhang T."/>
            <person name="Gao T."/>
            <person name="Zhang H."/>
        </authorList>
    </citation>
    <scope>NUCLEOTIDE SEQUENCE</scope>
    <source>
        <strain evidence="10">K16</strain>
    </source>
</reference>
<dbReference type="Gene3D" id="2.40.70.10">
    <property type="entry name" value="Acid Proteases"/>
    <property type="match status" value="1"/>
</dbReference>
<name>A0AAE2C1T1_9LAMI</name>
<accession>A0AAE2C1T1</accession>
<evidence type="ECO:0000256" key="1">
    <source>
        <dbReference type="ARBA" id="ARBA00012493"/>
    </source>
</evidence>
<evidence type="ECO:0000256" key="6">
    <source>
        <dbReference type="ARBA" id="ARBA00022801"/>
    </source>
</evidence>
<dbReference type="GO" id="GO:0004519">
    <property type="term" value="F:endonuclease activity"/>
    <property type="evidence" value="ECO:0007669"/>
    <property type="project" value="UniProtKB-KW"/>
</dbReference>
<keyword evidence="6" id="KW-0378">Hydrolase</keyword>
<dbReference type="SUPFAM" id="SSF50630">
    <property type="entry name" value="Acid proteases"/>
    <property type="match status" value="1"/>
</dbReference>